<dbReference type="EMBL" id="VSRR010001828">
    <property type="protein sequence ID" value="MPC27930.1"/>
    <property type="molecule type" value="Genomic_DNA"/>
</dbReference>
<sequence length="80" mass="8594">MVVFLSPQGRLKLQNVPDHPRLPQRRVQHAGRLQTPSQEMPSSVALAVLRFGVPGVGAFCSAPPGLVLASLSVSGPQHYR</sequence>
<gene>
    <name evidence="1" type="ORF">E2C01_021119</name>
</gene>
<comment type="caution">
    <text evidence="1">The sequence shown here is derived from an EMBL/GenBank/DDBJ whole genome shotgun (WGS) entry which is preliminary data.</text>
</comment>
<organism evidence="1 2">
    <name type="scientific">Portunus trituberculatus</name>
    <name type="common">Swimming crab</name>
    <name type="synonym">Neptunus trituberculatus</name>
    <dbReference type="NCBI Taxonomy" id="210409"/>
    <lineage>
        <taxon>Eukaryota</taxon>
        <taxon>Metazoa</taxon>
        <taxon>Ecdysozoa</taxon>
        <taxon>Arthropoda</taxon>
        <taxon>Crustacea</taxon>
        <taxon>Multicrustacea</taxon>
        <taxon>Malacostraca</taxon>
        <taxon>Eumalacostraca</taxon>
        <taxon>Eucarida</taxon>
        <taxon>Decapoda</taxon>
        <taxon>Pleocyemata</taxon>
        <taxon>Brachyura</taxon>
        <taxon>Eubrachyura</taxon>
        <taxon>Portunoidea</taxon>
        <taxon>Portunidae</taxon>
        <taxon>Portuninae</taxon>
        <taxon>Portunus</taxon>
    </lineage>
</organism>
<protein>
    <submittedName>
        <fullName evidence="1">Uncharacterized protein</fullName>
    </submittedName>
</protein>
<evidence type="ECO:0000313" key="2">
    <source>
        <dbReference type="Proteomes" id="UP000324222"/>
    </source>
</evidence>
<keyword evidence="2" id="KW-1185">Reference proteome</keyword>
<evidence type="ECO:0000313" key="1">
    <source>
        <dbReference type="EMBL" id="MPC27930.1"/>
    </source>
</evidence>
<dbReference type="AlphaFoldDB" id="A0A5B7E1W2"/>
<name>A0A5B7E1W2_PORTR</name>
<proteinExistence type="predicted"/>
<accession>A0A5B7E1W2</accession>
<dbReference type="Proteomes" id="UP000324222">
    <property type="component" value="Unassembled WGS sequence"/>
</dbReference>
<reference evidence="1 2" key="1">
    <citation type="submission" date="2019-05" db="EMBL/GenBank/DDBJ databases">
        <title>Another draft genome of Portunus trituberculatus and its Hox gene families provides insights of decapod evolution.</title>
        <authorList>
            <person name="Jeong J.-H."/>
            <person name="Song I."/>
            <person name="Kim S."/>
            <person name="Choi T."/>
            <person name="Kim D."/>
            <person name="Ryu S."/>
            <person name="Kim W."/>
        </authorList>
    </citation>
    <scope>NUCLEOTIDE SEQUENCE [LARGE SCALE GENOMIC DNA]</scope>
    <source>
        <tissue evidence="1">Muscle</tissue>
    </source>
</reference>